<feature type="compositionally biased region" description="Acidic residues" evidence="1">
    <location>
        <begin position="162"/>
        <end position="175"/>
    </location>
</feature>
<feature type="region of interest" description="Disordered" evidence="1">
    <location>
        <begin position="115"/>
        <end position="490"/>
    </location>
</feature>
<feature type="compositionally biased region" description="Basic and acidic residues" evidence="1">
    <location>
        <begin position="405"/>
        <end position="415"/>
    </location>
</feature>
<keyword evidence="3" id="KW-1185">Reference proteome</keyword>
<comment type="caution">
    <text evidence="2">The sequence shown here is derived from an EMBL/GenBank/DDBJ whole genome shotgun (WGS) entry which is preliminary data.</text>
</comment>
<organism evidence="2 3">
    <name type="scientific">Oedothorax gibbosus</name>
    <dbReference type="NCBI Taxonomy" id="931172"/>
    <lineage>
        <taxon>Eukaryota</taxon>
        <taxon>Metazoa</taxon>
        <taxon>Ecdysozoa</taxon>
        <taxon>Arthropoda</taxon>
        <taxon>Chelicerata</taxon>
        <taxon>Arachnida</taxon>
        <taxon>Araneae</taxon>
        <taxon>Araneomorphae</taxon>
        <taxon>Entelegynae</taxon>
        <taxon>Araneoidea</taxon>
        <taxon>Linyphiidae</taxon>
        <taxon>Erigoninae</taxon>
        <taxon>Oedothorax</taxon>
    </lineage>
</organism>
<feature type="compositionally biased region" description="Basic and acidic residues" evidence="1">
    <location>
        <begin position="235"/>
        <end position="245"/>
    </location>
</feature>
<feature type="compositionally biased region" description="Acidic residues" evidence="1">
    <location>
        <begin position="182"/>
        <end position="225"/>
    </location>
</feature>
<feature type="compositionally biased region" description="Acidic residues" evidence="1">
    <location>
        <begin position="253"/>
        <end position="266"/>
    </location>
</feature>
<feature type="compositionally biased region" description="Polar residues" evidence="1">
    <location>
        <begin position="283"/>
        <end position="308"/>
    </location>
</feature>
<dbReference type="Proteomes" id="UP000827092">
    <property type="component" value="Unassembled WGS sequence"/>
</dbReference>
<accession>A0AAV6VCG1</accession>
<dbReference type="EMBL" id="JAFNEN010000104">
    <property type="protein sequence ID" value="KAG8194337.1"/>
    <property type="molecule type" value="Genomic_DNA"/>
</dbReference>
<name>A0AAV6VCG1_9ARAC</name>
<feature type="region of interest" description="Disordered" evidence="1">
    <location>
        <begin position="505"/>
        <end position="525"/>
    </location>
</feature>
<protein>
    <submittedName>
        <fullName evidence="2">Uncharacterized protein</fullName>
    </submittedName>
</protein>
<feature type="compositionally biased region" description="Basic and acidic residues" evidence="1">
    <location>
        <begin position="444"/>
        <end position="459"/>
    </location>
</feature>
<evidence type="ECO:0000313" key="3">
    <source>
        <dbReference type="Proteomes" id="UP000827092"/>
    </source>
</evidence>
<feature type="compositionally biased region" description="Acidic residues" evidence="1">
    <location>
        <begin position="339"/>
        <end position="364"/>
    </location>
</feature>
<sequence length="525" mass="59188">MWSIQARLARKQACSGRSLSSTALFIHSSSIFVNILLETFNSVIPLQFSHDAKSPFFGSFRSKPSFQSSGITPSSKILLNSSICLPCLKSSETGEKETEDYRQDLNPFANKVEENTELGNEYPDNLNPFGSEKDEENKNLNGKEEKGQQEDEYPDGLNPFASDDEEYEQENDYPEELNPFTDDAENEQENDYPDELNPFADDEENEQENDYPEELNPFTDDEENYYPDKLNPFTDDEKNEQKNDYPEELNPFTDDEENEQENDYPDELNPFADEKEDKADTAIANQCSLELSPELNSPAINGSSSTVPLPNEEKVDDGKDESEQHEDEYPDCLNPFAIEAEENEQHDDDYPDELNPFFDEEGDAADTAKVNQNDESEEEKYPDSLNPFAKEDDENDYPEELNPFADDKGEADDTAKVNQRSPELAPELTPPAINGCPSKVPLPNEEKTEDGKDESKQQEVEYPDSLNPFGSEDDENQYPEELNPFADDAADTAKVNQCSLELAELTLPAINGSSATSPLTNKRKA</sequence>
<evidence type="ECO:0000313" key="2">
    <source>
        <dbReference type="EMBL" id="KAG8194337.1"/>
    </source>
</evidence>
<reference evidence="2 3" key="1">
    <citation type="journal article" date="2022" name="Nat. Ecol. Evol.">
        <title>A masculinizing supergene underlies an exaggerated male reproductive morph in a spider.</title>
        <authorList>
            <person name="Hendrickx F."/>
            <person name="De Corte Z."/>
            <person name="Sonet G."/>
            <person name="Van Belleghem S.M."/>
            <person name="Kostlbacher S."/>
            <person name="Vangestel C."/>
        </authorList>
    </citation>
    <scope>NUCLEOTIDE SEQUENCE [LARGE SCALE GENOMIC DNA]</scope>
    <source>
        <strain evidence="2">W744_W776</strain>
    </source>
</reference>
<feature type="compositionally biased region" description="Acidic residues" evidence="1">
    <location>
        <begin position="318"/>
        <end position="330"/>
    </location>
</feature>
<evidence type="ECO:0000256" key="1">
    <source>
        <dbReference type="SAM" id="MobiDB-lite"/>
    </source>
</evidence>
<feature type="compositionally biased region" description="Basic and acidic residues" evidence="1">
    <location>
        <begin position="131"/>
        <end position="149"/>
    </location>
</feature>
<gene>
    <name evidence="2" type="ORF">JTE90_029210</name>
</gene>
<dbReference type="AlphaFoldDB" id="A0AAV6VCG1"/>
<feature type="compositionally biased region" description="Polar residues" evidence="1">
    <location>
        <begin position="511"/>
        <end position="525"/>
    </location>
</feature>
<proteinExistence type="predicted"/>